<evidence type="ECO:0000256" key="2">
    <source>
        <dbReference type="ARBA" id="ARBA00023136"/>
    </source>
</evidence>
<comment type="subcellular location">
    <subcellularLocation>
        <location evidence="1">Membrane</location>
    </subcellularLocation>
</comment>
<dbReference type="InterPro" id="IPR050504">
    <property type="entry name" value="IgSF_BTN/MOG"/>
</dbReference>
<dbReference type="InterPro" id="IPR013783">
    <property type="entry name" value="Ig-like_fold"/>
</dbReference>
<evidence type="ECO:0000313" key="7">
    <source>
        <dbReference type="EMBL" id="CAK6973334.1"/>
    </source>
</evidence>
<dbReference type="EMBL" id="CAWUFR010000228">
    <property type="protein sequence ID" value="CAK6973334.1"/>
    <property type="molecule type" value="Genomic_DNA"/>
</dbReference>
<dbReference type="InterPro" id="IPR036179">
    <property type="entry name" value="Ig-like_dom_sf"/>
</dbReference>
<dbReference type="SMART" id="SM00409">
    <property type="entry name" value="IG"/>
    <property type="match status" value="1"/>
</dbReference>
<feature type="region of interest" description="Disordered" evidence="4">
    <location>
        <begin position="211"/>
        <end position="292"/>
    </location>
</feature>
<name>A0AAV1PR45_SCOSC</name>
<dbReference type="AlphaFoldDB" id="A0AAV1PR45"/>
<gene>
    <name evidence="7" type="ORF">FSCOSCO3_A003845</name>
</gene>
<evidence type="ECO:0000256" key="5">
    <source>
        <dbReference type="SAM" id="SignalP"/>
    </source>
</evidence>
<dbReference type="Proteomes" id="UP001314229">
    <property type="component" value="Unassembled WGS sequence"/>
</dbReference>
<dbReference type="GO" id="GO:0005102">
    <property type="term" value="F:signaling receptor binding"/>
    <property type="evidence" value="ECO:0007669"/>
    <property type="project" value="TreeGrafter"/>
</dbReference>
<keyword evidence="5" id="KW-0732">Signal</keyword>
<dbReference type="GO" id="GO:0050852">
    <property type="term" value="P:T cell receptor signaling pathway"/>
    <property type="evidence" value="ECO:0007669"/>
    <property type="project" value="TreeGrafter"/>
</dbReference>
<feature type="compositionally biased region" description="Low complexity" evidence="4">
    <location>
        <begin position="313"/>
        <end position="323"/>
    </location>
</feature>
<dbReference type="PANTHER" id="PTHR24100:SF151">
    <property type="entry name" value="ICOS LIGAND"/>
    <property type="match status" value="1"/>
</dbReference>
<feature type="signal peptide" evidence="5">
    <location>
        <begin position="1"/>
        <end position="19"/>
    </location>
</feature>
<dbReference type="SUPFAM" id="SSF48726">
    <property type="entry name" value="Immunoglobulin"/>
    <property type="match status" value="1"/>
</dbReference>
<accession>A0AAV1PR45</accession>
<dbReference type="Pfam" id="PF07686">
    <property type="entry name" value="V-set"/>
    <property type="match status" value="1"/>
</dbReference>
<reference evidence="7 8" key="1">
    <citation type="submission" date="2024-01" db="EMBL/GenBank/DDBJ databases">
        <authorList>
            <person name="Alioto T."/>
            <person name="Alioto T."/>
            <person name="Gomez Garrido J."/>
        </authorList>
    </citation>
    <scope>NUCLEOTIDE SEQUENCE [LARGE SCALE GENOMIC DNA]</scope>
</reference>
<evidence type="ECO:0000259" key="6">
    <source>
        <dbReference type="PROSITE" id="PS50835"/>
    </source>
</evidence>
<evidence type="ECO:0000313" key="8">
    <source>
        <dbReference type="Proteomes" id="UP001314229"/>
    </source>
</evidence>
<sequence>MSAHLLLAVLLSCAALANSKKIPAFAGQTVLLPCHITVSDDLPTVEWSKEGLAQPNIAFLYRDGCETHAMKNPVFQYRTHLIMNELKNGDVSLMISIVQLSDAGKYICKTLQGSSQQVVATLELVVRAVPEPKLSIISVKGGEVTLQCGVDCCQPEPEIMFVDDNGHTISAENPRRNPVTCRVHHPEINETRVKGINIPVEKQKYTADDFRSGCGDVVGQQNQPTIDDSVPRMSLDTPKPDNLPPDYSPKAKRFSDVKNPKPAATTKSNPPRSRDLPLNHDSKPGPLSQTGSSALAPLIQRCSPNILTDDAAVSPVSSSASTSGEGHLVRSKSVSESRSGQNIYRFQRRNTFSVNRYAPLENLPEE</sequence>
<feature type="domain" description="Ig-like" evidence="6">
    <location>
        <begin position="27"/>
        <end position="120"/>
    </location>
</feature>
<keyword evidence="3" id="KW-0393">Immunoglobulin domain</keyword>
<feature type="chain" id="PRO_5043427040" evidence="5">
    <location>
        <begin position="20"/>
        <end position="366"/>
    </location>
</feature>
<dbReference type="InterPro" id="IPR007110">
    <property type="entry name" value="Ig-like_dom"/>
</dbReference>
<feature type="compositionally biased region" description="Basic and acidic residues" evidence="4">
    <location>
        <begin position="272"/>
        <end position="283"/>
    </location>
</feature>
<dbReference type="PROSITE" id="PS50835">
    <property type="entry name" value="IG_LIKE"/>
    <property type="match status" value="1"/>
</dbReference>
<comment type="caution">
    <text evidence="7">The sequence shown here is derived from an EMBL/GenBank/DDBJ whole genome shotgun (WGS) entry which is preliminary data.</text>
</comment>
<organism evidence="7 8">
    <name type="scientific">Scomber scombrus</name>
    <name type="common">Atlantic mackerel</name>
    <name type="synonym">Scomber vernalis</name>
    <dbReference type="NCBI Taxonomy" id="13677"/>
    <lineage>
        <taxon>Eukaryota</taxon>
        <taxon>Metazoa</taxon>
        <taxon>Chordata</taxon>
        <taxon>Craniata</taxon>
        <taxon>Vertebrata</taxon>
        <taxon>Euteleostomi</taxon>
        <taxon>Actinopterygii</taxon>
        <taxon>Neopterygii</taxon>
        <taxon>Teleostei</taxon>
        <taxon>Neoteleostei</taxon>
        <taxon>Acanthomorphata</taxon>
        <taxon>Pelagiaria</taxon>
        <taxon>Scombriformes</taxon>
        <taxon>Scombridae</taxon>
        <taxon>Scomber</taxon>
    </lineage>
</organism>
<feature type="region of interest" description="Disordered" evidence="4">
    <location>
        <begin position="313"/>
        <end position="351"/>
    </location>
</feature>
<proteinExistence type="predicted"/>
<evidence type="ECO:0000256" key="3">
    <source>
        <dbReference type="ARBA" id="ARBA00023319"/>
    </source>
</evidence>
<protein>
    <submittedName>
        <fullName evidence="7">V-set domain containing T-cell activation inhibitor 1-like</fullName>
    </submittedName>
</protein>
<feature type="compositionally biased region" description="Polar residues" evidence="4">
    <location>
        <begin position="332"/>
        <end position="351"/>
    </location>
</feature>
<dbReference type="InterPro" id="IPR013106">
    <property type="entry name" value="Ig_V-set"/>
</dbReference>
<evidence type="ECO:0000256" key="1">
    <source>
        <dbReference type="ARBA" id="ARBA00004370"/>
    </source>
</evidence>
<keyword evidence="8" id="KW-1185">Reference proteome</keyword>
<evidence type="ECO:0000256" key="4">
    <source>
        <dbReference type="SAM" id="MobiDB-lite"/>
    </source>
</evidence>
<keyword evidence="2" id="KW-0472">Membrane</keyword>
<dbReference type="GO" id="GO:0001817">
    <property type="term" value="P:regulation of cytokine production"/>
    <property type="evidence" value="ECO:0007669"/>
    <property type="project" value="TreeGrafter"/>
</dbReference>
<dbReference type="GO" id="GO:0009897">
    <property type="term" value="C:external side of plasma membrane"/>
    <property type="evidence" value="ECO:0007669"/>
    <property type="project" value="TreeGrafter"/>
</dbReference>
<dbReference type="InterPro" id="IPR003599">
    <property type="entry name" value="Ig_sub"/>
</dbReference>
<dbReference type="Gene3D" id="2.60.40.10">
    <property type="entry name" value="Immunoglobulins"/>
    <property type="match status" value="1"/>
</dbReference>
<dbReference type="PANTHER" id="PTHR24100">
    <property type="entry name" value="BUTYROPHILIN"/>
    <property type="match status" value="1"/>
</dbReference>